<dbReference type="Pfam" id="PF10990">
    <property type="entry name" value="DUF2809"/>
    <property type="match status" value="1"/>
</dbReference>
<feature type="transmembrane region" description="Helical" evidence="1">
    <location>
        <begin position="32"/>
        <end position="50"/>
    </location>
</feature>
<keyword evidence="1" id="KW-0812">Transmembrane</keyword>
<dbReference type="RefSeq" id="WP_046231145.1">
    <property type="nucleotide sequence ID" value="NZ_FONN01000001.1"/>
</dbReference>
<reference evidence="3" key="1">
    <citation type="submission" date="2016-10" db="EMBL/GenBank/DDBJ databases">
        <authorList>
            <person name="Varghese N."/>
            <person name="Submissions S."/>
        </authorList>
    </citation>
    <scope>NUCLEOTIDE SEQUENCE [LARGE SCALE GENOMIC DNA]</scope>
    <source>
        <strain evidence="3">CGMCC 1.10223</strain>
    </source>
</reference>
<dbReference type="Proteomes" id="UP000183410">
    <property type="component" value="Unassembled WGS sequence"/>
</dbReference>
<organism evidence="2 3">
    <name type="scientific">Paenibacillus algorifonticola</name>
    <dbReference type="NCBI Taxonomy" id="684063"/>
    <lineage>
        <taxon>Bacteria</taxon>
        <taxon>Bacillati</taxon>
        <taxon>Bacillota</taxon>
        <taxon>Bacilli</taxon>
        <taxon>Bacillales</taxon>
        <taxon>Paenibacillaceae</taxon>
        <taxon>Paenibacillus</taxon>
    </lineage>
</organism>
<evidence type="ECO:0000313" key="3">
    <source>
        <dbReference type="Proteomes" id="UP000183410"/>
    </source>
</evidence>
<keyword evidence="3" id="KW-1185">Reference proteome</keyword>
<dbReference type="AlphaFoldDB" id="A0A1I1Z836"/>
<gene>
    <name evidence="2" type="ORF">SAMN04487969_101977</name>
</gene>
<dbReference type="InterPro" id="IPR021257">
    <property type="entry name" value="DUF2809"/>
</dbReference>
<evidence type="ECO:0000313" key="2">
    <source>
        <dbReference type="EMBL" id="SFE26490.1"/>
    </source>
</evidence>
<feature type="transmembrane region" description="Helical" evidence="1">
    <location>
        <begin position="106"/>
        <end position="123"/>
    </location>
</feature>
<name>A0A1I1Z836_9BACL</name>
<sequence length="137" mass="15621">MLKKIFYYAAAVLITMALGFSSRHFASHLPSFVVAHFGDMLWASMVYFGFRMLQVRHPLLLSLACSAAFSFGIEFSQLYQADWIRNLRHTTFGGLVLGQGFSGIDLIRYSIGLLLSYALDRWLDKWNEDRHKSSTTS</sequence>
<keyword evidence="1" id="KW-1133">Transmembrane helix</keyword>
<dbReference type="OrthoDB" id="5360192at2"/>
<keyword evidence="1" id="KW-0472">Membrane</keyword>
<evidence type="ECO:0008006" key="4">
    <source>
        <dbReference type="Google" id="ProtNLM"/>
    </source>
</evidence>
<feature type="transmembrane region" description="Helical" evidence="1">
    <location>
        <begin position="59"/>
        <end position="79"/>
    </location>
</feature>
<proteinExistence type="predicted"/>
<accession>A0A1I1Z836</accession>
<protein>
    <recommendedName>
        <fullName evidence="4">VanZ like family protein</fullName>
    </recommendedName>
</protein>
<evidence type="ECO:0000256" key="1">
    <source>
        <dbReference type="SAM" id="Phobius"/>
    </source>
</evidence>
<dbReference type="EMBL" id="FONN01000001">
    <property type="protein sequence ID" value="SFE26490.1"/>
    <property type="molecule type" value="Genomic_DNA"/>
</dbReference>
<feature type="transmembrane region" description="Helical" evidence="1">
    <location>
        <begin position="5"/>
        <end position="26"/>
    </location>
</feature>